<dbReference type="PANTHER" id="PTHR34075:SF5">
    <property type="entry name" value="BLR3430 PROTEIN"/>
    <property type="match status" value="1"/>
</dbReference>
<evidence type="ECO:0000256" key="1">
    <source>
        <dbReference type="SAM" id="MobiDB-lite"/>
    </source>
</evidence>
<evidence type="ECO:0000259" key="2">
    <source>
        <dbReference type="Pfam" id="PF01796"/>
    </source>
</evidence>
<dbReference type="OrthoDB" id="7323764at2"/>
<dbReference type="InterPro" id="IPR052513">
    <property type="entry name" value="Thioester_dehydratase-like"/>
</dbReference>
<dbReference type="Proteomes" id="UP000325289">
    <property type="component" value="Unassembled WGS sequence"/>
</dbReference>
<dbReference type="Pfam" id="PF13561">
    <property type="entry name" value="adh_short_C2"/>
    <property type="match status" value="1"/>
</dbReference>
<reference evidence="4 5" key="1">
    <citation type="submission" date="2016-10" db="EMBL/GenBank/DDBJ databases">
        <authorList>
            <person name="Varghese N."/>
            <person name="Submissions S."/>
        </authorList>
    </citation>
    <scope>NUCLEOTIDE SEQUENCE [LARGE SCALE GENOMIC DNA]</scope>
    <source>
        <strain evidence="5">YIM D21,KCTC 23444,ACCC 10710</strain>
    </source>
</reference>
<dbReference type="SUPFAM" id="SSF51735">
    <property type="entry name" value="NAD(P)-binding Rossmann-fold domains"/>
    <property type="match status" value="1"/>
</dbReference>
<proteinExistence type="predicted"/>
<protein>
    <submittedName>
        <fullName evidence="4">Short-chain dehydrogenase</fullName>
    </submittedName>
</protein>
<dbReference type="InterPro" id="IPR012340">
    <property type="entry name" value="NA-bd_OB-fold"/>
</dbReference>
<evidence type="ECO:0000313" key="5">
    <source>
        <dbReference type="Proteomes" id="UP000325289"/>
    </source>
</evidence>
<dbReference type="Pfam" id="PF01796">
    <property type="entry name" value="OB_ChsH2_C"/>
    <property type="match status" value="1"/>
</dbReference>
<dbReference type="Pfam" id="PF12172">
    <property type="entry name" value="zf-ChsH2"/>
    <property type="match status" value="1"/>
</dbReference>
<gene>
    <name evidence="4" type="ORF">SAMN04515678_10821</name>
</gene>
<dbReference type="InterPro" id="IPR022002">
    <property type="entry name" value="ChsH2_Znr"/>
</dbReference>
<dbReference type="PANTHER" id="PTHR34075">
    <property type="entry name" value="BLR3430 PROTEIN"/>
    <property type="match status" value="1"/>
</dbReference>
<name>A0A1I1ZA82_9RHOB</name>
<dbReference type="InterPro" id="IPR002878">
    <property type="entry name" value="ChsH2_C"/>
</dbReference>
<dbReference type="AlphaFoldDB" id="A0A1I1ZA82"/>
<feature type="region of interest" description="Disordered" evidence="1">
    <location>
        <begin position="1"/>
        <end position="25"/>
    </location>
</feature>
<evidence type="ECO:0000259" key="3">
    <source>
        <dbReference type="Pfam" id="PF12172"/>
    </source>
</evidence>
<dbReference type="InterPro" id="IPR002347">
    <property type="entry name" value="SDR_fam"/>
</dbReference>
<dbReference type="EMBL" id="FOMS01000008">
    <property type="protein sequence ID" value="SFE27240.1"/>
    <property type="molecule type" value="Genomic_DNA"/>
</dbReference>
<accession>A0A1I1ZA82</accession>
<feature type="compositionally biased region" description="Pro residues" evidence="1">
    <location>
        <begin position="1"/>
        <end position="11"/>
    </location>
</feature>
<feature type="domain" description="ChsH2 rubredoxin-like zinc ribbon" evidence="3">
    <location>
        <begin position="36"/>
        <end position="70"/>
    </location>
</feature>
<dbReference type="SUPFAM" id="SSF50249">
    <property type="entry name" value="Nucleic acid-binding proteins"/>
    <property type="match status" value="1"/>
</dbReference>
<dbReference type="Gene3D" id="3.40.50.720">
    <property type="entry name" value="NAD(P)-binding Rossmann-like Domain"/>
    <property type="match status" value="1"/>
</dbReference>
<feature type="compositionally biased region" description="Low complexity" evidence="1">
    <location>
        <begin position="14"/>
        <end position="25"/>
    </location>
</feature>
<dbReference type="InterPro" id="IPR036291">
    <property type="entry name" value="NAD(P)-bd_dom_sf"/>
</dbReference>
<evidence type="ECO:0000313" key="4">
    <source>
        <dbReference type="EMBL" id="SFE27240.1"/>
    </source>
</evidence>
<sequence length="416" mass="44394">MTDPIAPPPKKNPQKPQAVPLSPPAARSRAALGLSAAAAEARFALQHCAECGAVQYPPRDACHGCLSTDLRWRDTDPAGTLIAETTVRTSPNLYFRRAAPWRTGTVRLDVGVSVVAHVHGDCEKGGRVRLINRLDRAGQGVLMALPEGETPNMADDPELRELTCDPKHRRVLLTDARQANAPALAKALLDAGASVVFVGEAETWRPYPQRETLAAMEGVQLLPLDVTDTSSVVELAGEIGGKVDILVNNARFVRPGGILSRGDVGFAQREMDVNAFGLMRLAQAFGPGMRARGADGVNNAVAWVNILSVHALASDPAYGGFNASQAAALSAAQTLRAELRPGGVRVATLFVGPTEDDWHQDVPPPKVLPKALARSLVQGLRDGTEEIWCGDVAQDLRDRLRQDPKVVERQVSEGGA</sequence>
<keyword evidence="5" id="KW-1185">Reference proteome</keyword>
<dbReference type="Gene3D" id="6.10.30.10">
    <property type="match status" value="1"/>
</dbReference>
<feature type="domain" description="ChsH2 C-terminal OB-fold" evidence="2">
    <location>
        <begin position="72"/>
        <end position="130"/>
    </location>
</feature>
<organism evidence="4 5">
    <name type="scientific">Roseivivax sediminis</name>
    <dbReference type="NCBI Taxonomy" id="936889"/>
    <lineage>
        <taxon>Bacteria</taxon>
        <taxon>Pseudomonadati</taxon>
        <taxon>Pseudomonadota</taxon>
        <taxon>Alphaproteobacteria</taxon>
        <taxon>Rhodobacterales</taxon>
        <taxon>Roseobacteraceae</taxon>
        <taxon>Roseivivax</taxon>
    </lineage>
</organism>
<dbReference type="RefSeq" id="WP_149756383.1">
    <property type="nucleotide sequence ID" value="NZ_FOMS01000008.1"/>
</dbReference>